<protein>
    <submittedName>
        <fullName evidence="2">Uncharacterized protein</fullName>
    </submittedName>
</protein>
<reference evidence="2" key="1">
    <citation type="journal article" date="2020" name="J Insects Food Feed">
        <title>The yellow mealworm (Tenebrio molitor) genome: a resource for the emerging insects as food and feed industry.</title>
        <authorList>
            <person name="Eriksson T."/>
            <person name="Andere A."/>
            <person name="Kelstrup H."/>
            <person name="Emery V."/>
            <person name="Picard C."/>
        </authorList>
    </citation>
    <scope>NUCLEOTIDE SEQUENCE</scope>
    <source>
        <strain evidence="2">Stoneville</strain>
        <tissue evidence="2">Whole head</tissue>
    </source>
</reference>
<proteinExistence type="predicted"/>
<dbReference type="Proteomes" id="UP000719412">
    <property type="component" value="Unassembled WGS sequence"/>
</dbReference>
<reference evidence="2" key="2">
    <citation type="submission" date="2021-08" db="EMBL/GenBank/DDBJ databases">
        <authorList>
            <person name="Eriksson T."/>
        </authorList>
    </citation>
    <scope>NUCLEOTIDE SEQUENCE</scope>
    <source>
        <strain evidence="2">Stoneville</strain>
        <tissue evidence="2">Whole head</tissue>
    </source>
</reference>
<evidence type="ECO:0000313" key="3">
    <source>
        <dbReference type="Proteomes" id="UP000719412"/>
    </source>
</evidence>
<feature type="region of interest" description="Disordered" evidence="1">
    <location>
        <begin position="95"/>
        <end position="129"/>
    </location>
</feature>
<sequence>MLEFKEEVMADRTLRKTMLGGVVLAPHSLGKTAQTRDLAEDVAVEVDGEVEVDEVAAEDQIVVVAEAVVASEIMTQKTGNEVIEQSGEVVEAVAEEVPEETETTSLEKINETVAAKNQKEKENSTSLRN</sequence>
<comment type="caution">
    <text evidence="2">The sequence shown here is derived from an EMBL/GenBank/DDBJ whole genome shotgun (WGS) entry which is preliminary data.</text>
</comment>
<name>A0A8J6HSJ5_TENMO</name>
<dbReference type="EMBL" id="JABDTM020014240">
    <property type="protein sequence ID" value="KAH0819567.1"/>
    <property type="molecule type" value="Genomic_DNA"/>
</dbReference>
<accession>A0A8J6HSJ5</accession>
<gene>
    <name evidence="2" type="ORF">GEV33_003224</name>
</gene>
<evidence type="ECO:0000256" key="1">
    <source>
        <dbReference type="SAM" id="MobiDB-lite"/>
    </source>
</evidence>
<evidence type="ECO:0000313" key="2">
    <source>
        <dbReference type="EMBL" id="KAH0819567.1"/>
    </source>
</evidence>
<organism evidence="2 3">
    <name type="scientific">Tenebrio molitor</name>
    <name type="common">Yellow mealworm beetle</name>
    <dbReference type="NCBI Taxonomy" id="7067"/>
    <lineage>
        <taxon>Eukaryota</taxon>
        <taxon>Metazoa</taxon>
        <taxon>Ecdysozoa</taxon>
        <taxon>Arthropoda</taxon>
        <taxon>Hexapoda</taxon>
        <taxon>Insecta</taxon>
        <taxon>Pterygota</taxon>
        <taxon>Neoptera</taxon>
        <taxon>Endopterygota</taxon>
        <taxon>Coleoptera</taxon>
        <taxon>Polyphaga</taxon>
        <taxon>Cucujiformia</taxon>
        <taxon>Tenebrionidae</taxon>
        <taxon>Tenebrio</taxon>
    </lineage>
</organism>
<dbReference type="AlphaFoldDB" id="A0A8J6HSJ5"/>
<keyword evidence="3" id="KW-1185">Reference proteome</keyword>